<dbReference type="InterPro" id="IPR000971">
    <property type="entry name" value="Globin"/>
</dbReference>
<keyword evidence="10" id="KW-1185">Reference proteome</keyword>
<sequence length="156" mass="18214">MTAEVARLCKKSMESVSLGTKEENIQHGRDYYKFLFTNYPELRIYFKGVEHYTAEDVQTSERFEKGGARALLAAHLLAETFENQQVFKAYVRETINHHRVHKMDPALWLEFFTVFVKYLETKTAVNEETKEAWAEMGRVFNAEAQAHLKNLNLPHV</sequence>
<evidence type="ECO:0000259" key="8">
    <source>
        <dbReference type="PROSITE" id="PS01033"/>
    </source>
</evidence>
<evidence type="ECO:0000313" key="10">
    <source>
        <dbReference type="Proteomes" id="UP001432322"/>
    </source>
</evidence>
<keyword evidence="4 6" id="KW-0479">Metal-binding</keyword>
<dbReference type="Pfam" id="PF00042">
    <property type="entry name" value="Globin"/>
    <property type="match status" value="1"/>
</dbReference>
<evidence type="ECO:0000256" key="7">
    <source>
        <dbReference type="RuleBase" id="RU000356"/>
    </source>
</evidence>
<comment type="similarity">
    <text evidence="7">Belongs to the globin family.</text>
</comment>
<keyword evidence="3 7" id="KW-0561">Oxygen transport</keyword>
<dbReference type="InterPro" id="IPR009050">
    <property type="entry name" value="Globin-like_sf"/>
</dbReference>
<evidence type="ECO:0000256" key="4">
    <source>
        <dbReference type="ARBA" id="ARBA00022723"/>
    </source>
</evidence>
<evidence type="ECO:0000256" key="6">
    <source>
        <dbReference type="PIRSR" id="PIRSR002026-1"/>
    </source>
</evidence>
<comment type="caution">
    <text evidence="9">The sequence shown here is derived from an EMBL/GenBank/DDBJ whole genome shotgun (WGS) entry which is preliminary data.</text>
</comment>
<dbReference type="CDD" id="cd01040">
    <property type="entry name" value="Mb-like"/>
    <property type="match status" value="1"/>
</dbReference>
<reference evidence="9" key="1">
    <citation type="submission" date="2023-10" db="EMBL/GenBank/DDBJ databases">
        <title>Genome assembly of Pristionchus species.</title>
        <authorList>
            <person name="Yoshida K."/>
            <person name="Sommer R.J."/>
        </authorList>
    </citation>
    <scope>NUCLEOTIDE SEQUENCE</scope>
    <source>
        <strain evidence="9">RS5133</strain>
    </source>
</reference>
<dbReference type="EMBL" id="BTSY01000001">
    <property type="protein sequence ID" value="GMT11798.1"/>
    <property type="molecule type" value="Genomic_DNA"/>
</dbReference>
<accession>A0AAV5V039</accession>
<dbReference type="PROSITE" id="PS01033">
    <property type="entry name" value="GLOBIN"/>
    <property type="match status" value="1"/>
</dbReference>
<dbReference type="GO" id="GO:0020037">
    <property type="term" value="F:heme binding"/>
    <property type="evidence" value="ECO:0007669"/>
    <property type="project" value="InterPro"/>
</dbReference>
<dbReference type="InterPro" id="IPR012085">
    <property type="entry name" value="Globin_nematode"/>
</dbReference>
<evidence type="ECO:0000256" key="2">
    <source>
        <dbReference type="ARBA" id="ARBA00022617"/>
    </source>
</evidence>
<dbReference type="Gene3D" id="1.10.490.10">
    <property type="entry name" value="Globins"/>
    <property type="match status" value="1"/>
</dbReference>
<name>A0AAV5V039_9BILA</name>
<keyword evidence="1 7" id="KW-0813">Transport</keyword>
<feature type="domain" description="Globin" evidence="8">
    <location>
        <begin position="1"/>
        <end position="149"/>
    </location>
</feature>
<dbReference type="InterPro" id="IPR012292">
    <property type="entry name" value="Globin/Proto"/>
</dbReference>
<dbReference type="AlphaFoldDB" id="A0AAV5V039"/>
<evidence type="ECO:0000256" key="5">
    <source>
        <dbReference type="ARBA" id="ARBA00023004"/>
    </source>
</evidence>
<gene>
    <name evidence="9" type="ORF">PFISCL1PPCAC_3095</name>
</gene>
<dbReference type="SUPFAM" id="SSF46458">
    <property type="entry name" value="Globin-like"/>
    <property type="match status" value="1"/>
</dbReference>
<dbReference type="GO" id="GO:0019825">
    <property type="term" value="F:oxygen binding"/>
    <property type="evidence" value="ECO:0007669"/>
    <property type="project" value="InterPro"/>
</dbReference>
<feature type="binding site" description="proximal binding residue" evidence="6">
    <location>
        <position position="98"/>
    </location>
    <ligand>
        <name>heme</name>
        <dbReference type="ChEBI" id="CHEBI:30413"/>
    </ligand>
    <ligandPart>
        <name>Fe</name>
        <dbReference type="ChEBI" id="CHEBI:18248"/>
    </ligandPart>
</feature>
<evidence type="ECO:0000256" key="3">
    <source>
        <dbReference type="ARBA" id="ARBA00022621"/>
    </source>
</evidence>
<keyword evidence="5 6" id="KW-0408">Iron</keyword>
<protein>
    <recommendedName>
        <fullName evidence="8">Globin domain-containing protein</fullName>
    </recommendedName>
</protein>
<organism evidence="9 10">
    <name type="scientific">Pristionchus fissidentatus</name>
    <dbReference type="NCBI Taxonomy" id="1538716"/>
    <lineage>
        <taxon>Eukaryota</taxon>
        <taxon>Metazoa</taxon>
        <taxon>Ecdysozoa</taxon>
        <taxon>Nematoda</taxon>
        <taxon>Chromadorea</taxon>
        <taxon>Rhabditida</taxon>
        <taxon>Rhabditina</taxon>
        <taxon>Diplogasteromorpha</taxon>
        <taxon>Diplogasteroidea</taxon>
        <taxon>Neodiplogasteridae</taxon>
        <taxon>Pristionchus</taxon>
    </lineage>
</organism>
<keyword evidence="2 7" id="KW-0349">Heme</keyword>
<dbReference type="Proteomes" id="UP001432322">
    <property type="component" value="Unassembled WGS sequence"/>
</dbReference>
<dbReference type="GO" id="GO:0005344">
    <property type="term" value="F:oxygen carrier activity"/>
    <property type="evidence" value="ECO:0007669"/>
    <property type="project" value="UniProtKB-KW"/>
</dbReference>
<dbReference type="InterPro" id="IPR044399">
    <property type="entry name" value="Mb-like_M"/>
</dbReference>
<dbReference type="GO" id="GO:0005506">
    <property type="term" value="F:iron ion binding"/>
    <property type="evidence" value="ECO:0007669"/>
    <property type="project" value="InterPro"/>
</dbReference>
<evidence type="ECO:0000256" key="1">
    <source>
        <dbReference type="ARBA" id="ARBA00022448"/>
    </source>
</evidence>
<dbReference type="PIRSF" id="PIRSF002026">
    <property type="entry name" value="Nematode_globin"/>
    <property type="match status" value="1"/>
</dbReference>
<proteinExistence type="inferred from homology"/>
<evidence type="ECO:0000313" key="9">
    <source>
        <dbReference type="EMBL" id="GMT11798.1"/>
    </source>
</evidence>